<dbReference type="InterPro" id="IPR003594">
    <property type="entry name" value="HATPase_dom"/>
</dbReference>
<evidence type="ECO:0000256" key="3">
    <source>
        <dbReference type="ARBA" id="ARBA00022553"/>
    </source>
</evidence>
<evidence type="ECO:0000313" key="6">
    <source>
        <dbReference type="Proteomes" id="UP000239772"/>
    </source>
</evidence>
<gene>
    <name evidence="5" type="ORF">SLNSH_10000</name>
</gene>
<dbReference type="InterPro" id="IPR036097">
    <property type="entry name" value="HisK_dim/P_sf"/>
</dbReference>
<dbReference type="GO" id="GO:0000155">
    <property type="term" value="F:phosphorelay sensor kinase activity"/>
    <property type="evidence" value="ECO:0007669"/>
    <property type="project" value="InterPro"/>
</dbReference>
<comment type="catalytic activity">
    <reaction evidence="1">
        <text>ATP + protein L-histidine = ADP + protein N-phospho-L-histidine.</text>
        <dbReference type="EC" id="2.7.13.3"/>
    </reaction>
</comment>
<dbReference type="InterPro" id="IPR004358">
    <property type="entry name" value="Sig_transdc_His_kin-like_C"/>
</dbReference>
<dbReference type="SMART" id="SM00388">
    <property type="entry name" value="HisKA"/>
    <property type="match status" value="1"/>
</dbReference>
<dbReference type="PANTHER" id="PTHR43547">
    <property type="entry name" value="TWO-COMPONENT HISTIDINE KINASE"/>
    <property type="match status" value="1"/>
</dbReference>
<dbReference type="PROSITE" id="PS50109">
    <property type="entry name" value="HIS_KIN"/>
    <property type="match status" value="1"/>
</dbReference>
<keyword evidence="3" id="KW-0597">Phosphoprotein</keyword>
<keyword evidence="5" id="KW-0418">Kinase</keyword>
<organism evidence="5 6">
    <name type="scientific">Alsobacter soli</name>
    <dbReference type="NCBI Taxonomy" id="2109933"/>
    <lineage>
        <taxon>Bacteria</taxon>
        <taxon>Pseudomonadati</taxon>
        <taxon>Pseudomonadota</taxon>
        <taxon>Alphaproteobacteria</taxon>
        <taxon>Hyphomicrobiales</taxon>
        <taxon>Alsobacteraceae</taxon>
        <taxon>Alsobacter</taxon>
    </lineage>
</organism>
<feature type="domain" description="Histidine kinase" evidence="4">
    <location>
        <begin position="38"/>
        <end position="255"/>
    </location>
</feature>
<evidence type="ECO:0000256" key="2">
    <source>
        <dbReference type="ARBA" id="ARBA00012438"/>
    </source>
</evidence>
<dbReference type="EMBL" id="PVZS01000009">
    <property type="protein sequence ID" value="PSC05143.1"/>
    <property type="molecule type" value="Genomic_DNA"/>
</dbReference>
<comment type="caution">
    <text evidence="5">The sequence shown here is derived from an EMBL/GenBank/DDBJ whole genome shotgun (WGS) entry which is preliminary data.</text>
</comment>
<dbReference type="PRINTS" id="PR00344">
    <property type="entry name" value="BCTRLSENSOR"/>
</dbReference>
<dbReference type="Gene3D" id="3.30.565.10">
    <property type="entry name" value="Histidine kinase-like ATPase, C-terminal domain"/>
    <property type="match status" value="1"/>
</dbReference>
<dbReference type="SMART" id="SM00387">
    <property type="entry name" value="HATPase_c"/>
    <property type="match status" value="1"/>
</dbReference>
<dbReference type="Pfam" id="PF00512">
    <property type="entry name" value="HisKA"/>
    <property type="match status" value="1"/>
</dbReference>
<dbReference type="InterPro" id="IPR005467">
    <property type="entry name" value="His_kinase_dom"/>
</dbReference>
<protein>
    <recommendedName>
        <fullName evidence="2">histidine kinase</fullName>
        <ecNumber evidence="2">2.7.13.3</ecNumber>
    </recommendedName>
</protein>
<proteinExistence type="predicted"/>
<dbReference type="SUPFAM" id="SSF47384">
    <property type="entry name" value="Homodimeric domain of signal transducing histidine kinase"/>
    <property type="match status" value="1"/>
</dbReference>
<keyword evidence="5" id="KW-0808">Transferase</keyword>
<accession>A0A2T1HTZ9</accession>
<dbReference type="Gene3D" id="1.10.287.130">
    <property type="match status" value="1"/>
</dbReference>
<dbReference type="InterPro" id="IPR003661">
    <property type="entry name" value="HisK_dim/P_dom"/>
</dbReference>
<name>A0A2T1HTZ9_9HYPH</name>
<dbReference type="SUPFAM" id="SSF55874">
    <property type="entry name" value="ATPase domain of HSP90 chaperone/DNA topoisomerase II/histidine kinase"/>
    <property type="match status" value="1"/>
</dbReference>
<dbReference type="InterPro" id="IPR036890">
    <property type="entry name" value="HATPase_C_sf"/>
</dbReference>
<dbReference type="Proteomes" id="UP000239772">
    <property type="component" value="Unassembled WGS sequence"/>
</dbReference>
<dbReference type="AlphaFoldDB" id="A0A2T1HTZ9"/>
<keyword evidence="6" id="KW-1185">Reference proteome</keyword>
<dbReference type="PANTHER" id="PTHR43547:SF2">
    <property type="entry name" value="HYBRID SIGNAL TRANSDUCTION HISTIDINE KINASE C"/>
    <property type="match status" value="1"/>
</dbReference>
<evidence type="ECO:0000313" key="5">
    <source>
        <dbReference type="EMBL" id="PSC05143.1"/>
    </source>
</evidence>
<dbReference type="CDD" id="cd00082">
    <property type="entry name" value="HisKA"/>
    <property type="match status" value="1"/>
</dbReference>
<sequence>MVNDNEGSRHPSPTSLSGEAELQELREALASRDAFLALVAHELRNPMTPILAQVQRLRRMAQDGSDAEILARGAERAERLVVHYIKRVTTLLDVTRIRAGRVDLKPEPHDFAETAGQVVESLGPAAAYSGCRIEFSCPETLPAVFDRLAGEQILENLLSNAIKYAPGQPILVFARIDGEDLAFGVSDRGPGISPHDQQRIFERFERLLGAGAPAGGFGVGLWVVRRLVEAMHGRITVSSVEGQGSTFTVRLPRSGAGADDQRRRGET</sequence>
<evidence type="ECO:0000256" key="1">
    <source>
        <dbReference type="ARBA" id="ARBA00000085"/>
    </source>
</evidence>
<dbReference type="CDD" id="cd00075">
    <property type="entry name" value="HATPase"/>
    <property type="match status" value="1"/>
</dbReference>
<dbReference type="EC" id="2.7.13.3" evidence="2"/>
<reference evidence="6" key="1">
    <citation type="submission" date="2018-03" db="EMBL/GenBank/DDBJ databases">
        <authorList>
            <person name="Sun L."/>
            <person name="Liu H."/>
            <person name="Chen W."/>
            <person name="Huang K."/>
            <person name="Liu W."/>
            <person name="Gao X."/>
        </authorList>
    </citation>
    <scope>NUCLEOTIDE SEQUENCE [LARGE SCALE GENOMIC DNA]</scope>
    <source>
        <strain evidence="6">SH9</strain>
    </source>
</reference>
<dbReference type="Pfam" id="PF02518">
    <property type="entry name" value="HATPase_c"/>
    <property type="match status" value="1"/>
</dbReference>
<evidence type="ECO:0000259" key="4">
    <source>
        <dbReference type="PROSITE" id="PS50109"/>
    </source>
</evidence>